<feature type="region of interest" description="Disordered" evidence="2">
    <location>
        <begin position="795"/>
        <end position="834"/>
    </location>
</feature>
<dbReference type="GO" id="GO:0000981">
    <property type="term" value="F:DNA-binding transcription factor activity, RNA polymerase II-specific"/>
    <property type="evidence" value="ECO:0007669"/>
    <property type="project" value="TreeGrafter"/>
</dbReference>
<dbReference type="PANTHER" id="PTHR12619:SF21">
    <property type="entry name" value="RFX-TYPE WINGED-HELIX DOMAIN-CONTAINING PROTEIN"/>
    <property type="match status" value="1"/>
</dbReference>
<dbReference type="InterPro" id="IPR036388">
    <property type="entry name" value="WH-like_DNA-bd_sf"/>
</dbReference>
<feature type="region of interest" description="Disordered" evidence="2">
    <location>
        <begin position="860"/>
        <end position="928"/>
    </location>
</feature>
<evidence type="ECO:0000259" key="3">
    <source>
        <dbReference type="PROSITE" id="PS51526"/>
    </source>
</evidence>
<sequence length="928" mass="98248">MQAHGEQEAANIYGHLLPNFEKAVTPDSRSRIDALLREFSSFKDTEKLLFCLLLPTEPSGICSSSLADDEISANGFEINSLGVGLFSGSGCSSLHLSNQVEQSQAYTWIMSHLEEDASTCLRKDEVYEDYRLYCEKHNQKTLNTADFGKVMKRAFPNVKPRRLGQRGQSRYCYGGMRKKLEVQPPSLPDLTAELSAPTLSTNFRSASSSVSSTDDHRSSLRGEASSWFSEEVRGVLGVTGPVLADVANVLLEYAQNVFGTTFTSLTKLAEHLVANRYVSTRSRHSFALIAHISNNPSNSTPVTGSSSLSNMLLSPSSAAAGAFAEALQKGVYGQAHRQSLDCYPNSSDASGIGLKLSNSAHSSPIISGKEDVKKEVVDQDLSCVELPSVRNTRTPTVRVSSAGATAAASSLSQTPPTTASQVAGGSLFPYRSPLCTNNYDNSRAERSPNVTASTPAVTSAYHISPSAHYPFTLSQFSTTSASILQNPAGKPLGSTYTGISAYLQPPQPYAHCSSTDHRRMSFSDGTPSYLAPVAGTGAYCASTPSTPYGNRGLDASAPYASYTGAFAPHSSSSSSALPHQQPPAPLPPTAGVRNPYTPIASYKRTPSLLPVDAPGANEPVTRVHLGGLSPTKQVNFFDLSHDIRSGTSGDYARVYQPQAPVAVAAGASPANRPGSGPQPQHSTGYYRGRYSNLGLLSPATSCQASPVPRLSTPPTSESSVTRPSQMKQSTLTRATDPYRGSAASPFDIHMNDGGDDGFDFDSLPRVGASPCPPAIPPSSPTEFLSFYSAETAARRKVKQRTSEDLDRTLTNLSSDGNGSGNGTSPQPTNGNQPLRILIGQDDEHETNLVIKREDMHDALLTPSGESESTTASPPVTPGRERFASSLGGSNGVKCPANTSVAPSQRPVASSSTKDEKPSSTDGTSVAAF</sequence>
<evidence type="ECO:0000256" key="2">
    <source>
        <dbReference type="SAM" id="MobiDB-lite"/>
    </source>
</evidence>
<name>A0A5K3EPU5_MESCO</name>
<keyword evidence="1" id="KW-0238">DNA-binding</keyword>
<feature type="compositionally biased region" description="Polar residues" evidence="2">
    <location>
        <begin position="919"/>
        <end position="928"/>
    </location>
</feature>
<dbReference type="FunFam" id="1.10.10.10:FF:000422">
    <property type="entry name" value="DNA-binding protein RFX7"/>
    <property type="match status" value="1"/>
</dbReference>
<feature type="compositionally biased region" description="Polar residues" evidence="2">
    <location>
        <begin position="712"/>
        <end position="733"/>
    </location>
</feature>
<protein>
    <submittedName>
        <fullName evidence="4">RFX-type winged-helix domain-containing protein</fullName>
    </submittedName>
</protein>
<feature type="compositionally biased region" description="Low complexity" evidence="2">
    <location>
        <begin position="570"/>
        <end position="579"/>
    </location>
</feature>
<dbReference type="InterPro" id="IPR036390">
    <property type="entry name" value="WH_DNA-bd_sf"/>
</dbReference>
<dbReference type="InterPro" id="IPR003150">
    <property type="entry name" value="DNA-bd_RFX"/>
</dbReference>
<dbReference type="Gene3D" id="1.10.10.10">
    <property type="entry name" value="Winged helix-like DNA-binding domain superfamily/Winged helix DNA-binding domain"/>
    <property type="match status" value="1"/>
</dbReference>
<dbReference type="WBParaSite" id="MCU_002113-RA">
    <property type="protein sequence ID" value="MCU_002113-RA"/>
    <property type="gene ID" value="MCU_002113"/>
</dbReference>
<dbReference type="AlphaFoldDB" id="A0A5K3EPU5"/>
<feature type="region of interest" description="Disordered" evidence="2">
    <location>
        <begin position="570"/>
        <end position="599"/>
    </location>
</feature>
<feature type="compositionally biased region" description="Polar residues" evidence="2">
    <location>
        <begin position="896"/>
        <end position="911"/>
    </location>
</feature>
<dbReference type="PANTHER" id="PTHR12619">
    <property type="entry name" value="RFX TRANSCRIPTION FACTOR FAMILY"/>
    <property type="match status" value="1"/>
</dbReference>
<evidence type="ECO:0000256" key="1">
    <source>
        <dbReference type="ARBA" id="ARBA00023125"/>
    </source>
</evidence>
<accession>A0A5K3EPU5</accession>
<dbReference type="PROSITE" id="PS51526">
    <property type="entry name" value="RFX_DBD"/>
    <property type="match status" value="1"/>
</dbReference>
<proteinExistence type="predicted"/>
<feature type="region of interest" description="Disordered" evidence="2">
    <location>
        <begin position="665"/>
        <end position="739"/>
    </location>
</feature>
<reference evidence="4" key="1">
    <citation type="submission" date="2019-11" db="UniProtKB">
        <authorList>
            <consortium name="WormBaseParasite"/>
        </authorList>
    </citation>
    <scope>IDENTIFICATION</scope>
</reference>
<feature type="domain" description="RFX-type winged-helix" evidence="3">
    <location>
        <begin position="105"/>
        <end position="180"/>
    </location>
</feature>
<dbReference type="InterPro" id="IPR039779">
    <property type="entry name" value="RFX-like"/>
</dbReference>
<evidence type="ECO:0000313" key="4">
    <source>
        <dbReference type="WBParaSite" id="MCU_002113-RA"/>
    </source>
</evidence>
<dbReference type="Pfam" id="PF02257">
    <property type="entry name" value="RFX_DNA_binding"/>
    <property type="match status" value="1"/>
</dbReference>
<feature type="compositionally biased region" description="Polar residues" evidence="2">
    <location>
        <begin position="863"/>
        <end position="873"/>
    </location>
</feature>
<organism evidence="4">
    <name type="scientific">Mesocestoides corti</name>
    <name type="common">Flatworm</name>
    <dbReference type="NCBI Taxonomy" id="53468"/>
    <lineage>
        <taxon>Eukaryota</taxon>
        <taxon>Metazoa</taxon>
        <taxon>Spiralia</taxon>
        <taxon>Lophotrochozoa</taxon>
        <taxon>Platyhelminthes</taxon>
        <taxon>Cestoda</taxon>
        <taxon>Eucestoda</taxon>
        <taxon>Cyclophyllidea</taxon>
        <taxon>Mesocestoididae</taxon>
        <taxon>Mesocestoides</taxon>
    </lineage>
</organism>
<dbReference type="SUPFAM" id="SSF46785">
    <property type="entry name" value="Winged helix' DNA-binding domain"/>
    <property type="match status" value="1"/>
</dbReference>
<dbReference type="GO" id="GO:0000978">
    <property type="term" value="F:RNA polymerase II cis-regulatory region sequence-specific DNA binding"/>
    <property type="evidence" value="ECO:0007669"/>
    <property type="project" value="TreeGrafter"/>
</dbReference>